<gene>
    <name evidence="1" type="ORF">L2E82_35333</name>
</gene>
<dbReference type="Proteomes" id="UP001055811">
    <property type="component" value="Linkage Group LG06"/>
</dbReference>
<reference evidence="2" key="1">
    <citation type="journal article" date="2022" name="Mol. Ecol. Resour.">
        <title>The genomes of chicory, endive, great burdock and yacon provide insights into Asteraceae palaeo-polyploidization history and plant inulin production.</title>
        <authorList>
            <person name="Fan W."/>
            <person name="Wang S."/>
            <person name="Wang H."/>
            <person name="Wang A."/>
            <person name="Jiang F."/>
            <person name="Liu H."/>
            <person name="Zhao H."/>
            <person name="Xu D."/>
            <person name="Zhang Y."/>
        </authorList>
    </citation>
    <scope>NUCLEOTIDE SEQUENCE [LARGE SCALE GENOMIC DNA]</scope>
    <source>
        <strain evidence="2">cv. Punajuju</strain>
    </source>
</reference>
<dbReference type="EMBL" id="CM042014">
    <property type="protein sequence ID" value="KAI3723603.1"/>
    <property type="molecule type" value="Genomic_DNA"/>
</dbReference>
<protein>
    <submittedName>
        <fullName evidence="1">Uncharacterized protein</fullName>
    </submittedName>
</protein>
<comment type="caution">
    <text evidence="1">The sequence shown here is derived from an EMBL/GenBank/DDBJ whole genome shotgun (WGS) entry which is preliminary data.</text>
</comment>
<keyword evidence="2" id="KW-1185">Reference proteome</keyword>
<name>A0ACB9BNL5_CICIN</name>
<organism evidence="1 2">
    <name type="scientific">Cichorium intybus</name>
    <name type="common">Chicory</name>
    <dbReference type="NCBI Taxonomy" id="13427"/>
    <lineage>
        <taxon>Eukaryota</taxon>
        <taxon>Viridiplantae</taxon>
        <taxon>Streptophyta</taxon>
        <taxon>Embryophyta</taxon>
        <taxon>Tracheophyta</taxon>
        <taxon>Spermatophyta</taxon>
        <taxon>Magnoliopsida</taxon>
        <taxon>eudicotyledons</taxon>
        <taxon>Gunneridae</taxon>
        <taxon>Pentapetalae</taxon>
        <taxon>asterids</taxon>
        <taxon>campanulids</taxon>
        <taxon>Asterales</taxon>
        <taxon>Asteraceae</taxon>
        <taxon>Cichorioideae</taxon>
        <taxon>Cichorieae</taxon>
        <taxon>Cichoriinae</taxon>
        <taxon>Cichorium</taxon>
    </lineage>
</organism>
<accession>A0ACB9BNL5</accession>
<reference evidence="1 2" key="2">
    <citation type="journal article" date="2022" name="Mol. Ecol. Resour.">
        <title>The genomes of chicory, endive, great burdock and yacon provide insights into Asteraceae paleo-polyploidization history and plant inulin production.</title>
        <authorList>
            <person name="Fan W."/>
            <person name="Wang S."/>
            <person name="Wang H."/>
            <person name="Wang A."/>
            <person name="Jiang F."/>
            <person name="Liu H."/>
            <person name="Zhao H."/>
            <person name="Xu D."/>
            <person name="Zhang Y."/>
        </authorList>
    </citation>
    <scope>NUCLEOTIDE SEQUENCE [LARGE SCALE GENOMIC DNA]</scope>
    <source>
        <strain evidence="2">cv. Punajuju</strain>
        <tissue evidence="1">Leaves</tissue>
    </source>
</reference>
<evidence type="ECO:0000313" key="1">
    <source>
        <dbReference type="EMBL" id="KAI3723603.1"/>
    </source>
</evidence>
<evidence type="ECO:0000313" key="2">
    <source>
        <dbReference type="Proteomes" id="UP001055811"/>
    </source>
</evidence>
<sequence length="168" mass="19659">MQGDGEDGVRRTYQRQESGRKWSNHWLVVRRKWSAHDCCWNQSVLRGRREEERNGKRERGRESRSMAIGCSSATMAAFDLWRSVIHQPTEVTFDLWRSVIHHRRRRRYTLGERLFISDDGGITDLAIGCSLRRNTIVHGNRSGCRRLRIGKEALMVVLHGTGRKTREE</sequence>
<proteinExistence type="predicted"/>